<dbReference type="Proteomes" id="UP000242329">
    <property type="component" value="Unassembled WGS sequence"/>
</dbReference>
<proteinExistence type="predicted"/>
<dbReference type="GO" id="GO:0008410">
    <property type="term" value="F:CoA-transferase activity"/>
    <property type="evidence" value="ECO:0007669"/>
    <property type="project" value="InterPro"/>
</dbReference>
<gene>
    <name evidence="1" type="ORF">SAMN02745221_01839</name>
</gene>
<evidence type="ECO:0000313" key="2">
    <source>
        <dbReference type="Proteomes" id="UP000242329"/>
    </source>
</evidence>
<dbReference type="Gene3D" id="3.30.30.40">
    <property type="match status" value="1"/>
</dbReference>
<keyword evidence="2" id="KW-1185">Reference proteome</keyword>
<dbReference type="InterPro" id="IPR004165">
    <property type="entry name" value="CoA_trans_fam_I"/>
</dbReference>
<sequence length="349" mass="39630">MEFMYATKEQFERLVDFKGAREYHLSKSRKKKDKRMSLSEAIAEYVKDGDILAETGFSYVRSPIQAYFEIIRQKKKNMVSIGSPMSNTSYLMTMGCVYAIHLSYIGVEMRGNDKNFARAIKTKQAEILSIWSHGSMALGFKAAQLGAPFIAAKQLLGSDMLKYNPYVKVIENPVGLDKSEPVVIIPALFPDVCIIHVQKADRYGNAVIEGPAVNDIALAAACRKVIITAEKIVPEMTIRELGNACIPFWYVDAVVELPYGALPGCCPGCYYWAREWWEWLVRVGTPKQENVDDIMRYWVFECKDQFDFIEKLGGIRFIDQATRLMEAAQANIDDSLVSFDYQEVIPKWD</sequence>
<dbReference type="SUPFAM" id="SSF100950">
    <property type="entry name" value="NagB/RpiA/CoA transferase-like"/>
    <property type="match status" value="1"/>
</dbReference>
<dbReference type="AlphaFoldDB" id="A0A1M5QRT5"/>
<dbReference type="Pfam" id="PF01144">
    <property type="entry name" value="CoA_trans"/>
    <property type="match status" value="1"/>
</dbReference>
<dbReference type="OrthoDB" id="9777193at2"/>
<keyword evidence="1" id="KW-0808">Transferase</keyword>
<dbReference type="RefSeq" id="WP_073093111.1">
    <property type="nucleotide sequence ID" value="NZ_FQWY01000037.1"/>
</dbReference>
<reference evidence="2" key="1">
    <citation type="submission" date="2016-11" db="EMBL/GenBank/DDBJ databases">
        <authorList>
            <person name="Varghese N."/>
            <person name="Submissions S."/>
        </authorList>
    </citation>
    <scope>NUCLEOTIDE SEQUENCE [LARGE SCALE GENOMIC DNA]</scope>
    <source>
        <strain evidence="2">DSM 11003</strain>
    </source>
</reference>
<organism evidence="1 2">
    <name type="scientific">Thermosyntropha lipolytica DSM 11003</name>
    <dbReference type="NCBI Taxonomy" id="1123382"/>
    <lineage>
        <taxon>Bacteria</taxon>
        <taxon>Bacillati</taxon>
        <taxon>Bacillota</taxon>
        <taxon>Clostridia</taxon>
        <taxon>Eubacteriales</taxon>
        <taxon>Syntrophomonadaceae</taxon>
        <taxon>Thermosyntropha</taxon>
    </lineage>
</organism>
<evidence type="ECO:0000313" key="1">
    <source>
        <dbReference type="EMBL" id="SHH16591.1"/>
    </source>
</evidence>
<dbReference type="EMBL" id="FQWY01000037">
    <property type="protein sequence ID" value="SHH16591.1"/>
    <property type="molecule type" value="Genomic_DNA"/>
</dbReference>
<dbReference type="InterPro" id="IPR037171">
    <property type="entry name" value="NagB/RpiA_transferase-like"/>
</dbReference>
<dbReference type="Gene3D" id="3.40.1080.10">
    <property type="entry name" value="Glutaconate Coenzyme A-transferase"/>
    <property type="match status" value="1"/>
</dbReference>
<name>A0A1M5QRT5_9FIRM</name>
<dbReference type="SMART" id="SM00882">
    <property type="entry name" value="CoA_trans"/>
    <property type="match status" value="1"/>
</dbReference>
<accession>A0A1M5QRT5</accession>
<protein>
    <submittedName>
        <fullName evidence="1">Glutaconate CoA-transferase subunit A</fullName>
    </submittedName>
</protein>
<dbReference type="STRING" id="1123382.SAMN02745221_01839"/>